<protein>
    <submittedName>
        <fullName evidence="2">H-type lectin domain-containing protein</fullName>
    </submittedName>
</protein>
<dbReference type="GO" id="GO:0007155">
    <property type="term" value="P:cell adhesion"/>
    <property type="evidence" value="ECO:0007669"/>
    <property type="project" value="InterPro"/>
</dbReference>
<accession>A0A2P8F7I7</accession>
<evidence type="ECO:0000259" key="1">
    <source>
        <dbReference type="Pfam" id="PF09458"/>
    </source>
</evidence>
<dbReference type="EMBL" id="PYGJ01000015">
    <property type="protein sequence ID" value="PSL17674.1"/>
    <property type="molecule type" value="Genomic_DNA"/>
</dbReference>
<dbReference type="OrthoDB" id="7658568at2"/>
<dbReference type="RefSeq" id="WP_106609799.1">
    <property type="nucleotide sequence ID" value="NZ_PYGJ01000015.1"/>
</dbReference>
<organism evidence="2 3">
    <name type="scientific">Shimia abyssi</name>
    <dbReference type="NCBI Taxonomy" id="1662395"/>
    <lineage>
        <taxon>Bacteria</taxon>
        <taxon>Pseudomonadati</taxon>
        <taxon>Pseudomonadota</taxon>
        <taxon>Alphaproteobacteria</taxon>
        <taxon>Rhodobacterales</taxon>
        <taxon>Roseobacteraceae</taxon>
    </lineage>
</organism>
<feature type="domain" description="H-type lectin" evidence="1">
    <location>
        <begin position="40"/>
        <end position="103"/>
    </location>
</feature>
<comment type="caution">
    <text evidence="2">The sequence shown here is derived from an EMBL/GenBank/DDBJ whole genome shotgun (WGS) entry which is preliminary data.</text>
</comment>
<dbReference type="Pfam" id="PF09458">
    <property type="entry name" value="H_lectin"/>
    <property type="match status" value="1"/>
</dbReference>
<evidence type="ECO:0000313" key="3">
    <source>
        <dbReference type="Proteomes" id="UP000240418"/>
    </source>
</evidence>
<proteinExistence type="predicted"/>
<dbReference type="InterPro" id="IPR019019">
    <property type="entry name" value="H-type_lectin_domain"/>
</dbReference>
<dbReference type="Gene3D" id="2.60.40.2080">
    <property type="match status" value="1"/>
</dbReference>
<keyword evidence="3" id="KW-1185">Reference proteome</keyword>
<reference evidence="2 3" key="1">
    <citation type="submission" date="2018-03" db="EMBL/GenBank/DDBJ databases">
        <title>Genomic Encyclopedia of Archaeal and Bacterial Type Strains, Phase II (KMG-II): from individual species to whole genera.</title>
        <authorList>
            <person name="Goeker M."/>
        </authorList>
    </citation>
    <scope>NUCLEOTIDE SEQUENCE [LARGE SCALE GENOMIC DNA]</scope>
    <source>
        <strain evidence="2 3">DSM 100673</strain>
    </source>
</reference>
<keyword evidence="2" id="KW-0430">Lectin</keyword>
<dbReference type="AlphaFoldDB" id="A0A2P8F7I7"/>
<dbReference type="GO" id="GO:0030246">
    <property type="term" value="F:carbohydrate binding"/>
    <property type="evidence" value="ECO:0007669"/>
    <property type="project" value="UniProtKB-KW"/>
</dbReference>
<evidence type="ECO:0000313" key="2">
    <source>
        <dbReference type="EMBL" id="PSL17674.1"/>
    </source>
</evidence>
<dbReference type="InterPro" id="IPR037221">
    <property type="entry name" value="H-type_lectin_dom_sf"/>
</dbReference>
<gene>
    <name evidence="2" type="ORF">CLV88_11521</name>
</gene>
<name>A0A2P8F7I7_9RHOB</name>
<sequence>MKKLRNNYIGVDSGDATLFSDFENDGEMWTGNGPRERRKLIRFSQKYRVPPVVHVGLSLWDIDSQNNIRAEVVAEEVTNLGFHLVFRTWGDSRVARVRMSWMSIGELAFADDWQIDD</sequence>
<dbReference type="SUPFAM" id="SSF141086">
    <property type="entry name" value="Agglutinin HPA-like"/>
    <property type="match status" value="1"/>
</dbReference>
<dbReference type="Proteomes" id="UP000240418">
    <property type="component" value="Unassembled WGS sequence"/>
</dbReference>